<feature type="region of interest" description="Disordered" evidence="4">
    <location>
        <begin position="258"/>
        <end position="315"/>
    </location>
</feature>
<accession>A0A1V2IKY2</accession>
<name>A0A1V2IKY2_9ACTN</name>
<evidence type="ECO:0000256" key="1">
    <source>
        <dbReference type="ARBA" id="ARBA00022741"/>
    </source>
</evidence>
<evidence type="ECO:0000313" key="7">
    <source>
        <dbReference type="EMBL" id="ONH33777.1"/>
    </source>
</evidence>
<feature type="domain" description="FtsK" evidence="6">
    <location>
        <begin position="1155"/>
        <end position="1349"/>
    </location>
</feature>
<feature type="transmembrane region" description="Helical" evidence="5">
    <location>
        <begin position="402"/>
        <end position="420"/>
    </location>
</feature>
<organism evidence="7 8">
    <name type="scientific">Pseudofrankia asymbiotica</name>
    <dbReference type="NCBI Taxonomy" id="1834516"/>
    <lineage>
        <taxon>Bacteria</taxon>
        <taxon>Bacillati</taxon>
        <taxon>Actinomycetota</taxon>
        <taxon>Actinomycetes</taxon>
        <taxon>Frankiales</taxon>
        <taxon>Frankiaceae</taxon>
        <taxon>Pseudofrankia</taxon>
    </lineage>
</organism>
<dbReference type="CDD" id="cd01127">
    <property type="entry name" value="TrwB_TraG_TraD_VirD4"/>
    <property type="match status" value="1"/>
</dbReference>
<dbReference type="Proteomes" id="UP000188929">
    <property type="component" value="Unassembled WGS sequence"/>
</dbReference>
<feature type="region of interest" description="Disordered" evidence="4">
    <location>
        <begin position="1023"/>
        <end position="1043"/>
    </location>
</feature>
<evidence type="ECO:0000256" key="2">
    <source>
        <dbReference type="ARBA" id="ARBA00022840"/>
    </source>
</evidence>
<keyword evidence="8" id="KW-1185">Reference proteome</keyword>
<dbReference type="InterPro" id="IPR003593">
    <property type="entry name" value="AAA+_ATPase"/>
</dbReference>
<feature type="binding site" evidence="3">
    <location>
        <begin position="1172"/>
        <end position="1179"/>
    </location>
    <ligand>
        <name>ATP</name>
        <dbReference type="ChEBI" id="CHEBI:30616"/>
    </ligand>
</feature>
<dbReference type="GO" id="GO:0003677">
    <property type="term" value="F:DNA binding"/>
    <property type="evidence" value="ECO:0007669"/>
    <property type="project" value="InterPro"/>
</dbReference>
<dbReference type="InterPro" id="IPR002543">
    <property type="entry name" value="FtsK_dom"/>
</dbReference>
<dbReference type="PANTHER" id="PTHR22683:SF1">
    <property type="entry name" value="TYPE VII SECRETION SYSTEM PROTEIN ESSC"/>
    <property type="match status" value="1"/>
</dbReference>
<keyword evidence="7" id="KW-0132">Cell division</keyword>
<dbReference type="Pfam" id="PF01580">
    <property type="entry name" value="FtsK_SpoIIIE"/>
    <property type="match status" value="2"/>
</dbReference>
<dbReference type="SUPFAM" id="SSF52540">
    <property type="entry name" value="P-loop containing nucleoside triphosphate hydrolases"/>
    <property type="match status" value="3"/>
</dbReference>
<keyword evidence="2 3" id="KW-0067">ATP-binding</keyword>
<dbReference type="SMART" id="SM00382">
    <property type="entry name" value="AAA"/>
    <property type="match status" value="3"/>
</dbReference>
<protein>
    <submittedName>
        <fullName evidence="7">Cell division protein FtsK</fullName>
    </submittedName>
</protein>
<evidence type="ECO:0000256" key="4">
    <source>
        <dbReference type="SAM" id="MobiDB-lite"/>
    </source>
</evidence>
<feature type="domain" description="FtsK" evidence="6">
    <location>
        <begin position="787"/>
        <end position="979"/>
    </location>
</feature>
<dbReference type="Gene3D" id="3.40.50.300">
    <property type="entry name" value="P-loop containing nucleotide triphosphate hydrolases"/>
    <property type="match status" value="4"/>
</dbReference>
<reference evidence="8" key="1">
    <citation type="submission" date="2016-10" db="EMBL/GenBank/DDBJ databases">
        <title>Frankia sp. NRRL B-16386 Genome sequencing.</title>
        <authorList>
            <person name="Ghodhbane-Gtari F."/>
            <person name="Swanson E."/>
            <person name="Gueddou A."/>
            <person name="Hezbri K."/>
            <person name="Ktari K."/>
            <person name="Nouioui I."/>
            <person name="Morris K."/>
            <person name="Simpson S."/>
            <person name="Abebe-Akele F."/>
            <person name="Thomas K."/>
            <person name="Gtari M."/>
            <person name="Tisa L.S."/>
        </authorList>
    </citation>
    <scope>NUCLEOTIDE SEQUENCE [LARGE SCALE GENOMIC DNA]</scope>
    <source>
        <strain evidence="8">NRRL B-16386</strain>
    </source>
</reference>
<keyword evidence="7" id="KW-0131">Cell cycle</keyword>
<evidence type="ECO:0000256" key="5">
    <source>
        <dbReference type="SAM" id="Phobius"/>
    </source>
</evidence>
<feature type="compositionally biased region" description="Low complexity" evidence="4">
    <location>
        <begin position="1023"/>
        <end position="1037"/>
    </location>
</feature>
<feature type="region of interest" description="Disordered" evidence="4">
    <location>
        <begin position="193"/>
        <end position="227"/>
    </location>
</feature>
<comment type="caution">
    <text evidence="7">The sequence shown here is derived from an EMBL/GenBank/DDBJ whole genome shotgun (WGS) entry which is preliminary data.</text>
</comment>
<keyword evidence="5" id="KW-0472">Membrane</keyword>
<dbReference type="STRING" id="1834516.BL253_00070"/>
<feature type="compositionally biased region" description="Low complexity" evidence="4">
    <location>
        <begin position="301"/>
        <end position="312"/>
    </location>
</feature>
<dbReference type="GO" id="GO:0051301">
    <property type="term" value="P:cell division"/>
    <property type="evidence" value="ECO:0007669"/>
    <property type="project" value="UniProtKB-KW"/>
</dbReference>
<gene>
    <name evidence="7" type="ORF">BL253_00070</name>
</gene>
<dbReference type="PROSITE" id="PS50901">
    <property type="entry name" value="FTSK"/>
    <property type="match status" value="2"/>
</dbReference>
<dbReference type="InterPro" id="IPR050206">
    <property type="entry name" value="FtsK/SpoIIIE/SftA"/>
</dbReference>
<evidence type="ECO:0000256" key="3">
    <source>
        <dbReference type="PROSITE-ProRule" id="PRU00289"/>
    </source>
</evidence>
<dbReference type="InterPro" id="IPR027417">
    <property type="entry name" value="P-loop_NTPase"/>
</dbReference>
<dbReference type="RefSeq" id="WP_076812135.1">
    <property type="nucleotide sequence ID" value="NZ_MOMC01000002.1"/>
</dbReference>
<evidence type="ECO:0000313" key="8">
    <source>
        <dbReference type="Proteomes" id="UP000188929"/>
    </source>
</evidence>
<proteinExistence type="predicted"/>
<evidence type="ECO:0000259" key="6">
    <source>
        <dbReference type="PROSITE" id="PS50901"/>
    </source>
</evidence>
<dbReference type="PANTHER" id="PTHR22683">
    <property type="entry name" value="SPORULATION PROTEIN RELATED"/>
    <property type="match status" value="1"/>
</dbReference>
<sequence length="1649" mass="173010">MTGRPSTPTAVPVTVVLSAADGAAAAPRDLDMVLAVEPSTTVAALAAGITALADESAQPGAAAPGQAAAPSWDVLAGELANAGPPARPGVVSCHIDGRWHGSESTVAEAGLVGGSRIGLGVPAVEEPPPWRAADERVRWYEVHAVGGPHAGRIWPVGPGAHDIGSAAGCAIQLDGLPARGPVLHVGHTGESWLTWPARAPGPDEPDAPATGPRRPAGTNHPTTNHPAAARLAIPHPPAMHGTDEHRLAMTTDVRADERGAARRGNQSGDTPDAMAGIGVLTPERPDRADRAGIRASDGDADGPAAGAPAARRPWPPGVDLAVGDTLLRLVDPFEPDAAVTASVDIVGRDFNRPPRIVPPLLFGRQRFPTPPTPPTRRPIPVLMMLSPMLMGVAFVWFFHSVFFLVVVLMTPLMAMANWYTDRRGGRRRHRADSARYRARRASTERVLLDAVDAERLARIQALPDPALVVLTATGPGRRLWERRRSDPDHLVLRVGTIDQPSLVEVEDPAVDGYDREVRWIVPDMPVSVDLAGRGVIGLAGRSDARYGVARWLVAQAAVLQSPRDVRVEILTDASGRDRWEWVRWLPHARPGPADGPVGAAPYAFVGTDPETVAYRVAELTALVKARTKARGSSIGTVLFREPDVVVVLDGARRLRDLPGIVPLLTEGPSVRVFAICVDADERLLPEECTAVVRADPDGLTIRQSDAPEVRGVRPDIANTAWCERVARALCPLRDVTPDESGGLPDRVRLLDLLGLAGADQDEMARRLAAAWADAPASTRFPLGSGFDSGFVLDLVRDGPHALVAGTTGAGKSELLQTLVASLAARNHPDELGFVLIDYKGGSAFHSCARLPHTLGMVTDLDEALATRALESLAAELRRREETLAAVTAKDLTHYRSLRAADPALPALGRLVIVIDEFATLVREVPDFVPGLVSLAQRGRSLGVHLVLATQRPAGAVTTDIRANTNLRIALRVTDTTESSDVLDAPDAAFISAATPGRALARLAARTSQPFQTAYVGDIYRGPAGQEPPGAWPGAAPGTRPDGGVDTAPRVPVEAAELTWNGLGRPLPFTTTVAGAGTPTADLAPTDLDVLVDAIAAAASASGDTGRSSPWLPALGTRLLLDDLLGDLATRRPAAGSVALPAVPYALEDLPAWQAQRPVLCDLGSFGHMFVIGAPRSGRSQLLRTLTGALAGTMSSADVHVYGIDAGGGALAVLAELPHCGAVVPAGDSERLGRLADRLAAEVSRRQTLLGQHSCASLDELRAALPVDQRPAHLMVLIDGWDSIAAALADHDGGRLYEILLALLREGAGVGVHLVLTSERALLAGRAAGLSDNRLLLRMTDRTDYATIHVPSRRIPPVVPAGRGWRSLNQAETQVALLADDPSGKAQADALRRIAERARVADARIPAARRPFRVAALPDSAVFADVFGQVPADGRRPLRALLGLGGDETGPLLLDFGGREHSFLVAGPPGSGRSNALATLAVSLLAGGTGLVVVTPRDSPLRRLAAHADVRLVAGPAFTGDDLTEALAGLAAGGGRRVVVLVDDIDLLGFSSPLDAPLRAIVATGRDRGIGLGYAGNGETISQSISGWIGEAKRSRQGVLLAPQSALEGDLLGTRIPHSLLRTGVRPGRGHVVDATGTLRTITIPLTVLR</sequence>
<feature type="binding site" evidence="3">
    <location>
        <begin position="805"/>
        <end position="812"/>
    </location>
    <ligand>
        <name>ATP</name>
        <dbReference type="ChEBI" id="CHEBI:30616"/>
    </ligand>
</feature>
<dbReference type="OrthoDB" id="9807790at2"/>
<dbReference type="EMBL" id="MOMC01000002">
    <property type="protein sequence ID" value="ONH33777.1"/>
    <property type="molecule type" value="Genomic_DNA"/>
</dbReference>
<feature type="compositionally biased region" description="Basic and acidic residues" evidence="4">
    <location>
        <begin position="283"/>
        <end position="292"/>
    </location>
</feature>
<keyword evidence="5" id="KW-0812">Transmembrane</keyword>
<keyword evidence="1 3" id="KW-0547">Nucleotide-binding</keyword>
<dbReference type="GO" id="GO:0005524">
    <property type="term" value="F:ATP binding"/>
    <property type="evidence" value="ECO:0007669"/>
    <property type="project" value="UniProtKB-UniRule"/>
</dbReference>
<keyword evidence="5" id="KW-1133">Transmembrane helix</keyword>